<dbReference type="PANTHER" id="PTHR28128:SF1">
    <property type="entry name" value="GOLGI APPARATUS MEMBRANE PROTEIN TVP15"/>
    <property type="match status" value="1"/>
</dbReference>
<evidence type="ECO:0000256" key="3">
    <source>
        <dbReference type="ARBA" id="ARBA00022989"/>
    </source>
</evidence>
<feature type="transmembrane region" description="Helical" evidence="5">
    <location>
        <begin position="123"/>
        <end position="142"/>
    </location>
</feature>
<feature type="transmembrane region" description="Helical" evidence="5">
    <location>
        <begin position="93"/>
        <end position="111"/>
    </location>
</feature>
<gene>
    <name evidence="6" type="ORF">TGDOM2_231110</name>
</gene>
<dbReference type="VEuPathDB" id="ToxoDB:TGDOM2_231110"/>
<dbReference type="Pfam" id="PF08507">
    <property type="entry name" value="COPI_assoc"/>
    <property type="match status" value="1"/>
</dbReference>
<feature type="transmembrane region" description="Helical" evidence="5">
    <location>
        <begin position="63"/>
        <end position="87"/>
    </location>
</feature>
<dbReference type="InterPro" id="IPR013714">
    <property type="entry name" value="Golgi_TVP15"/>
</dbReference>
<dbReference type="PANTHER" id="PTHR28128">
    <property type="entry name" value="GOLGI APPARATUS MEMBRANE PROTEIN TVP15"/>
    <property type="match status" value="1"/>
</dbReference>
<sequence>MTSWLLQSSTHDEVVPVGSLLMRCRVSTALYAPVPNAHRDLLFCRRKEIKAVLDRCRSVRLSMAAMTFVSFITAGVIISSGIVGMIFFDPLRLAVNVILIMLGVLSIIADVKALPLFAYVQFFYIPVGRGLFYVTIGLVILQKGLVDVILGISVIILGAVYAIVCGRSGGVPKPLMQRTIEELPLSAAVKFVDA</sequence>
<dbReference type="GO" id="GO:0016020">
    <property type="term" value="C:membrane"/>
    <property type="evidence" value="ECO:0007669"/>
    <property type="project" value="UniProtKB-SubCell"/>
</dbReference>
<feature type="transmembrane region" description="Helical" evidence="5">
    <location>
        <begin position="148"/>
        <end position="166"/>
    </location>
</feature>
<evidence type="ECO:0000313" key="6">
    <source>
        <dbReference type="EMBL" id="KFG48432.1"/>
    </source>
</evidence>
<proteinExistence type="predicted"/>
<name>A0A086KVL4_TOXGO</name>
<reference evidence="6 7" key="1">
    <citation type="submission" date="2014-02" db="EMBL/GenBank/DDBJ databases">
        <authorList>
            <person name="Sibley D."/>
            <person name="Venepally P."/>
            <person name="Karamycheva S."/>
            <person name="Hadjithomas M."/>
            <person name="Khan A."/>
            <person name="Brunk B."/>
            <person name="Roos D."/>
            <person name="Caler E."/>
            <person name="Lorenzi H."/>
        </authorList>
    </citation>
    <scope>NUCLEOTIDE SEQUENCE [LARGE SCALE GENOMIC DNA]</scope>
    <source>
        <strain evidence="6 7">GAB2-2007-GAL-DOM2</strain>
    </source>
</reference>
<keyword evidence="3 5" id="KW-1133">Transmembrane helix</keyword>
<dbReference type="OrthoDB" id="423534at2759"/>
<keyword evidence="2 5" id="KW-0812">Transmembrane</keyword>
<organism evidence="6 7">
    <name type="scientific">Toxoplasma gondii GAB2-2007-GAL-DOM2</name>
    <dbReference type="NCBI Taxonomy" id="1130820"/>
    <lineage>
        <taxon>Eukaryota</taxon>
        <taxon>Sar</taxon>
        <taxon>Alveolata</taxon>
        <taxon>Apicomplexa</taxon>
        <taxon>Conoidasida</taxon>
        <taxon>Coccidia</taxon>
        <taxon>Eucoccidiorida</taxon>
        <taxon>Eimeriorina</taxon>
        <taxon>Sarcocystidae</taxon>
        <taxon>Toxoplasma</taxon>
    </lineage>
</organism>
<evidence type="ECO:0000256" key="2">
    <source>
        <dbReference type="ARBA" id="ARBA00022692"/>
    </source>
</evidence>
<evidence type="ECO:0000256" key="4">
    <source>
        <dbReference type="ARBA" id="ARBA00023136"/>
    </source>
</evidence>
<evidence type="ECO:0000256" key="1">
    <source>
        <dbReference type="ARBA" id="ARBA00004141"/>
    </source>
</evidence>
<dbReference type="AlphaFoldDB" id="A0A086KVL4"/>
<comment type="subcellular location">
    <subcellularLocation>
        <location evidence="1">Membrane</location>
        <topology evidence="1">Multi-pass membrane protein</topology>
    </subcellularLocation>
</comment>
<comment type="caution">
    <text evidence="6">The sequence shown here is derived from an EMBL/GenBank/DDBJ whole genome shotgun (WGS) entry which is preliminary data.</text>
</comment>
<evidence type="ECO:0000313" key="7">
    <source>
        <dbReference type="Proteomes" id="UP000028837"/>
    </source>
</evidence>
<keyword evidence="4 5" id="KW-0472">Membrane</keyword>
<accession>A0A086KVL4</accession>
<evidence type="ECO:0000256" key="5">
    <source>
        <dbReference type="SAM" id="Phobius"/>
    </source>
</evidence>
<dbReference type="EMBL" id="AHZU02000105">
    <property type="protein sequence ID" value="KFG48432.1"/>
    <property type="molecule type" value="Genomic_DNA"/>
</dbReference>
<protein>
    <submittedName>
        <fullName evidence="6">COPI associated protein</fullName>
    </submittedName>
</protein>
<dbReference type="Proteomes" id="UP000028837">
    <property type="component" value="Unassembled WGS sequence"/>
</dbReference>